<dbReference type="EMBL" id="QHBU01000037">
    <property type="protein sequence ID" value="PZR83392.1"/>
    <property type="molecule type" value="Genomic_DNA"/>
</dbReference>
<dbReference type="EMBL" id="JAEKNS010000067">
    <property type="protein sequence ID" value="MBJ7594394.1"/>
    <property type="molecule type" value="Genomic_DNA"/>
</dbReference>
<proteinExistence type="predicted"/>
<dbReference type="RefSeq" id="WP_337310548.1">
    <property type="nucleotide sequence ID" value="NZ_JAEKNS010000067.1"/>
</dbReference>
<evidence type="ECO:0000313" key="1">
    <source>
        <dbReference type="EMBL" id="MBJ7594394.1"/>
    </source>
</evidence>
<accession>A0A2W5ZD75</accession>
<organism evidence="2 3">
    <name type="scientific">Candidatus Aeolococcus gillhamiae</name>
    <dbReference type="NCBI Taxonomy" id="3127015"/>
    <lineage>
        <taxon>Bacteria</taxon>
        <taxon>Bacillati</taxon>
        <taxon>Candidatus Dormiibacterota</taxon>
        <taxon>Candidatus Dormibacteria</taxon>
        <taxon>Candidatus Aeolococcales</taxon>
        <taxon>Candidatus Aeolococcaceae</taxon>
        <taxon>Candidatus Aeolococcus</taxon>
    </lineage>
</organism>
<reference evidence="2 3" key="1">
    <citation type="journal article" date="2017" name="Nature">
        <title>Atmospheric trace gases support primary production in Antarctic desert surface soil.</title>
        <authorList>
            <person name="Ji M."/>
            <person name="Greening C."/>
            <person name="Vanwonterghem I."/>
            <person name="Carere C.R."/>
            <person name="Bay S.K."/>
            <person name="Steen J.A."/>
            <person name="Montgomery K."/>
            <person name="Lines T."/>
            <person name="Beardall J."/>
            <person name="van Dorst J."/>
            <person name="Snape I."/>
            <person name="Stott M.B."/>
            <person name="Hugenholtz P."/>
            <person name="Ferrari B.C."/>
        </authorList>
    </citation>
    <scope>NUCLEOTIDE SEQUENCE [LARGE SCALE GENOMIC DNA]</scope>
    <source>
        <strain evidence="2">RRmetagenome_bin12</strain>
    </source>
</reference>
<name>A0A2W5ZD75_9BACT</name>
<reference evidence="1 4" key="3">
    <citation type="submission" date="2020-10" db="EMBL/GenBank/DDBJ databases">
        <title>Ca. Dormibacterota MAGs.</title>
        <authorList>
            <person name="Montgomery K."/>
        </authorList>
    </citation>
    <scope>NUCLEOTIDE SEQUENCE [LARGE SCALE GENOMIC DNA]</scope>
    <source>
        <strain evidence="1">SC8812_S17_18</strain>
    </source>
</reference>
<evidence type="ECO:0000313" key="3">
    <source>
        <dbReference type="Proteomes" id="UP000248724"/>
    </source>
</evidence>
<accession>A0A934N5K2</accession>
<evidence type="ECO:0000313" key="4">
    <source>
        <dbReference type="Proteomes" id="UP000606991"/>
    </source>
</evidence>
<comment type="caution">
    <text evidence="2">The sequence shown here is derived from an EMBL/GenBank/DDBJ whole genome shotgun (WGS) entry which is preliminary data.</text>
</comment>
<dbReference type="AlphaFoldDB" id="A0A2W5ZD75"/>
<evidence type="ECO:0000313" key="2">
    <source>
        <dbReference type="EMBL" id="PZR83392.1"/>
    </source>
</evidence>
<gene>
    <name evidence="2" type="ORF">DLM65_02135</name>
    <name evidence="1" type="ORF">JF886_05930</name>
</gene>
<reference evidence="2" key="2">
    <citation type="submission" date="2018-05" db="EMBL/GenBank/DDBJ databases">
        <authorList>
            <person name="Ferrari B."/>
        </authorList>
    </citation>
    <scope>NUCLEOTIDE SEQUENCE</scope>
    <source>
        <strain evidence="2">RRmetagenome_bin12</strain>
    </source>
</reference>
<protein>
    <submittedName>
        <fullName evidence="2">Uncharacterized protein</fullName>
    </submittedName>
</protein>
<dbReference type="Proteomes" id="UP000248724">
    <property type="component" value="Unassembled WGS sequence"/>
</dbReference>
<sequence>MPRRHHPRAVKICAHCGAGYDGFKAMELRGRYCSPTCLAEARAARRRVAPLVAGGDASAFLAP</sequence>
<dbReference type="Proteomes" id="UP000606991">
    <property type="component" value="Unassembled WGS sequence"/>
</dbReference>